<dbReference type="EMBL" id="SMAF01000004">
    <property type="protein sequence ID" value="TCT00045.1"/>
    <property type="molecule type" value="Genomic_DNA"/>
</dbReference>
<dbReference type="InterPro" id="IPR028098">
    <property type="entry name" value="Glyco_trans_4-like_N"/>
</dbReference>
<proteinExistence type="predicted"/>
<organism evidence="2 3">
    <name type="scientific">Pseudofulvimonas gallinarii</name>
    <dbReference type="NCBI Taxonomy" id="634155"/>
    <lineage>
        <taxon>Bacteria</taxon>
        <taxon>Pseudomonadati</taxon>
        <taxon>Pseudomonadota</taxon>
        <taxon>Gammaproteobacteria</taxon>
        <taxon>Lysobacterales</taxon>
        <taxon>Rhodanobacteraceae</taxon>
        <taxon>Pseudofulvimonas</taxon>
    </lineage>
</organism>
<protein>
    <submittedName>
        <fullName evidence="2">Glycosyltransferase involved in cell wall biosynthesis</fullName>
    </submittedName>
</protein>
<evidence type="ECO:0000259" key="1">
    <source>
        <dbReference type="Pfam" id="PF13439"/>
    </source>
</evidence>
<evidence type="ECO:0000313" key="3">
    <source>
        <dbReference type="Proteomes" id="UP000294599"/>
    </source>
</evidence>
<keyword evidence="3" id="KW-1185">Reference proteome</keyword>
<dbReference type="CDD" id="cd03814">
    <property type="entry name" value="GT4-like"/>
    <property type="match status" value="1"/>
</dbReference>
<dbReference type="PANTHER" id="PTHR45947:SF3">
    <property type="entry name" value="SULFOQUINOVOSYL TRANSFERASE SQD2"/>
    <property type="match status" value="1"/>
</dbReference>
<evidence type="ECO:0000313" key="2">
    <source>
        <dbReference type="EMBL" id="TCT00045.1"/>
    </source>
</evidence>
<dbReference type="Gene3D" id="3.40.50.2000">
    <property type="entry name" value="Glycogen Phosphorylase B"/>
    <property type="match status" value="2"/>
</dbReference>
<gene>
    <name evidence="2" type="ORF">EDC25_10432</name>
</gene>
<reference evidence="2 3" key="1">
    <citation type="submission" date="2019-03" db="EMBL/GenBank/DDBJ databases">
        <title>Genomic Encyclopedia of Type Strains, Phase IV (KMG-IV): sequencing the most valuable type-strain genomes for metagenomic binning, comparative biology and taxonomic classification.</title>
        <authorList>
            <person name="Goeker M."/>
        </authorList>
    </citation>
    <scope>NUCLEOTIDE SEQUENCE [LARGE SCALE GENOMIC DNA]</scope>
    <source>
        <strain evidence="2 3">DSM 21944</strain>
    </source>
</reference>
<name>A0A4R3LNG2_9GAMM</name>
<comment type="caution">
    <text evidence="2">The sequence shown here is derived from an EMBL/GenBank/DDBJ whole genome shotgun (WGS) entry which is preliminary data.</text>
</comment>
<dbReference type="PANTHER" id="PTHR45947">
    <property type="entry name" value="SULFOQUINOVOSYL TRANSFERASE SQD2"/>
    <property type="match status" value="1"/>
</dbReference>
<dbReference type="SUPFAM" id="SSF53756">
    <property type="entry name" value="UDP-Glycosyltransferase/glycogen phosphorylase"/>
    <property type="match status" value="1"/>
</dbReference>
<dbReference type="InterPro" id="IPR050194">
    <property type="entry name" value="Glycosyltransferase_grp1"/>
</dbReference>
<dbReference type="Pfam" id="PF13692">
    <property type="entry name" value="Glyco_trans_1_4"/>
    <property type="match status" value="1"/>
</dbReference>
<dbReference type="RefSeq" id="WP_240639736.1">
    <property type="nucleotide sequence ID" value="NZ_JBHLWF010000088.1"/>
</dbReference>
<dbReference type="Proteomes" id="UP000294599">
    <property type="component" value="Unassembled WGS sequence"/>
</dbReference>
<dbReference type="GO" id="GO:0016757">
    <property type="term" value="F:glycosyltransferase activity"/>
    <property type="evidence" value="ECO:0007669"/>
    <property type="project" value="TreeGrafter"/>
</dbReference>
<dbReference type="AlphaFoldDB" id="A0A4R3LNG2"/>
<feature type="domain" description="Glycosyltransferase subfamily 4-like N-terminal" evidence="1">
    <location>
        <begin position="22"/>
        <end position="190"/>
    </location>
</feature>
<accession>A0A4R3LNG2</accession>
<keyword evidence="2" id="KW-0808">Transferase</keyword>
<sequence>MPQNDSARLHICLVTETYPPEINGVALTLRTLAHSLAAQGHAVSLLRPRQPRSAGDAGTGFDELLVPGAALPRYPGLRFGLPVTGRLAGQWRKNRPDVIYAATEGPLGWAAVRVARRLRIPVATGFHTRFDDYLGHYGLRLLTPVAFAWLRRFHNQAQATLVPTAQLRDVLSGKGFRNVQVLRRAVDVRRFDPVWRDAGLRRQWGLDDDDLAVMYVGRIAAEKNLALAVRAFEEIAARQPRARFILVGDGPARAGLSRAHPDFVFSGLQLGEDLSRHYASGDLFLFPSLTETFGNVTLEAMASGVATVAFDYGAAHEHIVDPGLGRAVPCADEAAFIAAAVELAGDSGLRRRIGAAARTSLQGLDPEGLAERFVALARDLQARSTA</sequence>
<dbReference type="Pfam" id="PF13439">
    <property type="entry name" value="Glyco_transf_4"/>
    <property type="match status" value="1"/>
</dbReference>